<feature type="region of interest" description="Disordered" evidence="1">
    <location>
        <begin position="52"/>
        <end position="74"/>
    </location>
</feature>
<sequence length="375" mass="41341">MGRTVLPCRLARPLQRHITNRHLRSLQHLLQPGPQPEAHTPQYRFLRAMMAASSPRSQVKRETTGSPAAPPAPVPAAPVLAAPLTHVQLQQRDQDRASRLDQTRYILRNRPAGVIQRLSDACQTRGFNLRWLARHPRGGRDGLYRFHVDLQGFIVHGDRRGYDSVEGAKEAVAQKALRYLEGSARDRQQALNNARPGHVGRSAGPSSSLTHPPPSRASTIPPRSPTLDRDRDHRRTGPAPSARAAPAQSEAPNGEAAALLDHVWRVLDVSPPREARQSVEAARVFLQGLALGAGIASSATSSSASRRRSRSPLLRRSRSRDCLAERGGVYPERAEQREYRERTPPSALRLLGDRCWPASPPLGIGIVPRRGKSER</sequence>
<keyword evidence="3" id="KW-1185">Reference proteome</keyword>
<evidence type="ECO:0008006" key="4">
    <source>
        <dbReference type="Google" id="ProtNLM"/>
    </source>
</evidence>
<dbReference type="GeneID" id="98122476"/>
<proteinExistence type="predicted"/>
<gene>
    <name evidence="2" type="ORF">VTJ83DRAFT_165</name>
</gene>
<organism evidence="2 3">
    <name type="scientific">Remersonia thermophila</name>
    <dbReference type="NCBI Taxonomy" id="72144"/>
    <lineage>
        <taxon>Eukaryota</taxon>
        <taxon>Fungi</taxon>
        <taxon>Dikarya</taxon>
        <taxon>Ascomycota</taxon>
        <taxon>Pezizomycotina</taxon>
        <taxon>Sordariomycetes</taxon>
        <taxon>Sordariomycetidae</taxon>
        <taxon>Sordariales</taxon>
        <taxon>Sordariales incertae sedis</taxon>
        <taxon>Remersonia</taxon>
    </lineage>
</organism>
<name>A0ABR4DMN4_9PEZI</name>
<protein>
    <recommendedName>
        <fullName evidence="4">DRBM domain-containing protein</fullName>
    </recommendedName>
</protein>
<feature type="region of interest" description="Disordered" evidence="1">
    <location>
        <begin position="295"/>
        <end position="319"/>
    </location>
</feature>
<comment type="caution">
    <text evidence="2">The sequence shown here is derived from an EMBL/GenBank/DDBJ whole genome shotgun (WGS) entry which is preliminary data.</text>
</comment>
<feature type="compositionally biased region" description="Basic residues" evidence="1">
    <location>
        <begin position="305"/>
        <end position="318"/>
    </location>
</feature>
<evidence type="ECO:0000256" key="1">
    <source>
        <dbReference type="SAM" id="MobiDB-lite"/>
    </source>
</evidence>
<feature type="region of interest" description="Disordered" evidence="1">
    <location>
        <begin position="194"/>
        <end position="254"/>
    </location>
</feature>
<dbReference type="RefSeq" id="XP_070869518.1">
    <property type="nucleotide sequence ID" value="XM_071007832.1"/>
</dbReference>
<dbReference type="EMBL" id="JAZGUE010000001">
    <property type="protein sequence ID" value="KAL2270794.1"/>
    <property type="molecule type" value="Genomic_DNA"/>
</dbReference>
<dbReference type="Proteomes" id="UP001600064">
    <property type="component" value="Unassembled WGS sequence"/>
</dbReference>
<evidence type="ECO:0000313" key="3">
    <source>
        <dbReference type="Proteomes" id="UP001600064"/>
    </source>
</evidence>
<feature type="compositionally biased region" description="Basic and acidic residues" evidence="1">
    <location>
        <begin position="226"/>
        <end position="235"/>
    </location>
</feature>
<accession>A0ABR4DMN4</accession>
<reference evidence="2 3" key="1">
    <citation type="journal article" date="2024" name="Commun. Biol.">
        <title>Comparative genomic analysis of thermophilic fungi reveals convergent evolutionary adaptations and gene losses.</title>
        <authorList>
            <person name="Steindorff A.S."/>
            <person name="Aguilar-Pontes M.V."/>
            <person name="Robinson A.J."/>
            <person name="Andreopoulos B."/>
            <person name="LaButti K."/>
            <person name="Kuo A."/>
            <person name="Mondo S."/>
            <person name="Riley R."/>
            <person name="Otillar R."/>
            <person name="Haridas S."/>
            <person name="Lipzen A."/>
            <person name="Grimwood J."/>
            <person name="Schmutz J."/>
            <person name="Clum A."/>
            <person name="Reid I.D."/>
            <person name="Moisan M.C."/>
            <person name="Butler G."/>
            <person name="Nguyen T.T.M."/>
            <person name="Dewar K."/>
            <person name="Conant G."/>
            <person name="Drula E."/>
            <person name="Henrissat B."/>
            <person name="Hansel C."/>
            <person name="Singer S."/>
            <person name="Hutchinson M.I."/>
            <person name="de Vries R.P."/>
            <person name="Natvig D.O."/>
            <person name="Powell A.J."/>
            <person name="Tsang A."/>
            <person name="Grigoriev I.V."/>
        </authorList>
    </citation>
    <scope>NUCLEOTIDE SEQUENCE [LARGE SCALE GENOMIC DNA]</scope>
    <source>
        <strain evidence="2 3">ATCC 22073</strain>
    </source>
</reference>
<feature type="compositionally biased region" description="Low complexity" evidence="1">
    <location>
        <begin position="295"/>
        <end position="304"/>
    </location>
</feature>
<evidence type="ECO:0000313" key="2">
    <source>
        <dbReference type="EMBL" id="KAL2270794.1"/>
    </source>
</evidence>
<feature type="compositionally biased region" description="Low complexity" evidence="1">
    <location>
        <begin position="238"/>
        <end position="252"/>
    </location>
</feature>